<accession>A0AA88YT02</accession>
<sequence>YAANEVIGIPNVYPNYGDLKGAWAQKSLNENEYIQVRFEYEIYIEEVNIYETYNCGGVWKVEIMTIHGWVTVWEIPSLQVQLLKDSRIFSPDIIFVQHPSNMVKLTVNCAHADSWVEIDAIQITGSIDLTGKRTEYLLILEQLRNYFWCSWVYNSGWSRINSVNCKPILGAFAPV</sequence>
<dbReference type="AlphaFoldDB" id="A0AA88YT02"/>
<reference evidence="2" key="1">
    <citation type="submission" date="2019-08" db="EMBL/GenBank/DDBJ databases">
        <title>The improved chromosome-level genome for the pearl oyster Pinctada fucata martensii using PacBio sequencing and Hi-C.</title>
        <authorList>
            <person name="Zheng Z."/>
        </authorList>
    </citation>
    <scope>NUCLEOTIDE SEQUENCE</scope>
    <source>
        <strain evidence="2">ZZ-2019</strain>
        <tissue evidence="2">Adductor muscle</tissue>
    </source>
</reference>
<name>A0AA88YT02_PINIB</name>
<comment type="caution">
    <text evidence="2">The sequence shown here is derived from an EMBL/GenBank/DDBJ whole genome shotgun (WGS) entry which is preliminary data.</text>
</comment>
<keyword evidence="3" id="KW-1185">Reference proteome</keyword>
<evidence type="ECO:0000313" key="3">
    <source>
        <dbReference type="Proteomes" id="UP001186944"/>
    </source>
</evidence>
<dbReference type="InterPro" id="IPR058897">
    <property type="entry name" value="PAPPA_SD_C"/>
</dbReference>
<dbReference type="Pfam" id="PF25900">
    <property type="entry name" value="PAPPA"/>
    <property type="match status" value="1"/>
</dbReference>
<feature type="non-terminal residue" evidence="2">
    <location>
        <position position="1"/>
    </location>
</feature>
<protein>
    <recommendedName>
        <fullName evidence="1">Pappalysin-1 SD scarf domain-containing protein</fullName>
    </recommendedName>
</protein>
<proteinExistence type="predicted"/>
<gene>
    <name evidence="2" type="ORF">FSP39_020548</name>
</gene>
<organism evidence="2 3">
    <name type="scientific">Pinctada imbricata</name>
    <name type="common">Atlantic pearl-oyster</name>
    <name type="synonym">Pinctada martensii</name>
    <dbReference type="NCBI Taxonomy" id="66713"/>
    <lineage>
        <taxon>Eukaryota</taxon>
        <taxon>Metazoa</taxon>
        <taxon>Spiralia</taxon>
        <taxon>Lophotrochozoa</taxon>
        <taxon>Mollusca</taxon>
        <taxon>Bivalvia</taxon>
        <taxon>Autobranchia</taxon>
        <taxon>Pteriomorphia</taxon>
        <taxon>Pterioida</taxon>
        <taxon>Pterioidea</taxon>
        <taxon>Pteriidae</taxon>
        <taxon>Pinctada</taxon>
    </lineage>
</organism>
<feature type="domain" description="Pappalysin-1 SD scarf" evidence="1">
    <location>
        <begin position="2"/>
        <end position="126"/>
    </location>
</feature>
<evidence type="ECO:0000259" key="1">
    <source>
        <dbReference type="Pfam" id="PF25900"/>
    </source>
</evidence>
<dbReference type="Proteomes" id="UP001186944">
    <property type="component" value="Unassembled WGS sequence"/>
</dbReference>
<evidence type="ECO:0000313" key="2">
    <source>
        <dbReference type="EMBL" id="KAK3106466.1"/>
    </source>
</evidence>
<dbReference type="EMBL" id="VSWD01000003">
    <property type="protein sequence ID" value="KAK3106466.1"/>
    <property type="molecule type" value="Genomic_DNA"/>
</dbReference>